<dbReference type="SUPFAM" id="SSF74650">
    <property type="entry name" value="Galactose mutarotase-like"/>
    <property type="match status" value="1"/>
</dbReference>
<dbReference type="GO" id="GO:0030246">
    <property type="term" value="F:carbohydrate binding"/>
    <property type="evidence" value="ECO:0007669"/>
    <property type="project" value="InterPro"/>
</dbReference>
<reference evidence="1" key="1">
    <citation type="submission" date="2014-06" db="EMBL/GenBank/DDBJ databases">
        <title>Key roles for freshwater Actinobacteria revealed by deep metagenomic sequencing.</title>
        <authorList>
            <person name="Ghai R."/>
            <person name="Mizuno C.M."/>
            <person name="Picazo A."/>
            <person name="Camacho A."/>
            <person name="Rodriguez-Valera F."/>
        </authorList>
    </citation>
    <scope>NUCLEOTIDE SEQUENCE</scope>
</reference>
<dbReference type="AlphaFoldDB" id="A0A094QYW9"/>
<comment type="caution">
    <text evidence="1">The sequence shown here is derived from an EMBL/GenBank/DDBJ whole genome shotgun (WGS) entry which is preliminary data.</text>
</comment>
<sequence>MATSVTLLVGDSQLEIIPQEGAVLAKFQNHGEQFLAETPWAAAVVTSATPAPDEPSWVKNWRGGWQLCAPNTGSPGERDEDSAFHGAASQANWIVSGVTNDSVSLSWMDDHGEIELARRWNIGETGVVSTTTSATNHSGDQKVLGLAEHLILGSDFLQPVKHGSVVSLNFCSSATIIELDISGAPLEVGAKRSASTADFTRLSVRQPAKVFALAHPQKKTISIEVGEWVARVEWEGLDHALIWQEFGTSAESPWNNQVFALGIEPTNVAHGLGANDVDGPFLSPGQTITWKTSLQFFRKVDDSLEERA</sequence>
<dbReference type="EMBL" id="JNSL01000027">
    <property type="protein sequence ID" value="KGA19781.1"/>
    <property type="molecule type" value="Genomic_DNA"/>
</dbReference>
<proteinExistence type="predicted"/>
<dbReference type="InterPro" id="IPR011013">
    <property type="entry name" value="Gal_mutarotase_sf_dom"/>
</dbReference>
<evidence type="ECO:0008006" key="2">
    <source>
        <dbReference type="Google" id="ProtNLM"/>
    </source>
</evidence>
<gene>
    <name evidence="1" type="ORF">GM51_6105</name>
</gene>
<protein>
    <recommendedName>
        <fullName evidence="2">Aldose 1-epimerase</fullName>
    </recommendedName>
</protein>
<evidence type="ECO:0000313" key="1">
    <source>
        <dbReference type="EMBL" id="KGA19781.1"/>
    </source>
</evidence>
<dbReference type="GO" id="GO:0005975">
    <property type="term" value="P:carbohydrate metabolic process"/>
    <property type="evidence" value="ECO:0007669"/>
    <property type="project" value="InterPro"/>
</dbReference>
<dbReference type="Gene3D" id="2.70.98.10">
    <property type="match status" value="1"/>
</dbReference>
<accession>A0A094QYW9</accession>
<organism evidence="1">
    <name type="scientific">freshwater metagenome</name>
    <dbReference type="NCBI Taxonomy" id="449393"/>
    <lineage>
        <taxon>unclassified sequences</taxon>
        <taxon>metagenomes</taxon>
        <taxon>ecological metagenomes</taxon>
    </lineage>
</organism>
<dbReference type="GO" id="GO:0003824">
    <property type="term" value="F:catalytic activity"/>
    <property type="evidence" value="ECO:0007669"/>
    <property type="project" value="InterPro"/>
</dbReference>
<name>A0A094QYW9_9ZZZZ</name>
<dbReference type="InterPro" id="IPR014718">
    <property type="entry name" value="GH-type_carb-bd"/>
</dbReference>